<dbReference type="PANTHER" id="PTHR43736">
    <property type="entry name" value="ADP-RIBOSE PYROPHOSPHATASE"/>
    <property type="match status" value="1"/>
</dbReference>
<keyword evidence="5" id="KW-1185">Reference proteome</keyword>
<dbReference type="InterPro" id="IPR000086">
    <property type="entry name" value="NUDIX_hydrolase_dom"/>
</dbReference>
<dbReference type="PROSITE" id="PS51462">
    <property type="entry name" value="NUDIX"/>
    <property type="match status" value="1"/>
</dbReference>
<reference evidence="4 5" key="1">
    <citation type="submission" date="2021-01" db="EMBL/GenBank/DDBJ databases">
        <title>WGS of actinomycetes isolated from Thailand.</title>
        <authorList>
            <person name="Thawai C."/>
        </authorList>
    </citation>
    <scope>NUCLEOTIDE SEQUENCE [LARGE SCALE GENOMIC DNA]</scope>
    <source>
        <strain evidence="4 5">LPG 2</strain>
    </source>
</reference>
<dbReference type="SUPFAM" id="SSF55811">
    <property type="entry name" value="Nudix"/>
    <property type="match status" value="1"/>
</dbReference>
<dbReference type="PANTHER" id="PTHR43736:SF1">
    <property type="entry name" value="DIHYDRONEOPTERIN TRIPHOSPHATE DIPHOSPHATASE"/>
    <property type="match status" value="1"/>
</dbReference>
<dbReference type="Gene3D" id="3.90.79.10">
    <property type="entry name" value="Nucleoside Triphosphate Pyrophosphohydrolase"/>
    <property type="match status" value="1"/>
</dbReference>
<sequence>MQTATAVVADLVTALTPWDERERDHIAQTLAWLGSTDDIFRRIEPVTPSPHLVTYMVLVDPDERGIYLGMHRKAGLFLPMGGHVEPGEHPLAAAQREVREELGIEGSFDVVGERPLFLSVTAVPFPQPHVDISLWHVIRGNRSHAYSLDPGEFDGGRWWPLDAAALPESDPHLPRFVRKLDHTLRASVARR</sequence>
<keyword evidence="2" id="KW-0378">Hydrolase</keyword>
<dbReference type="InterPro" id="IPR015797">
    <property type="entry name" value="NUDIX_hydrolase-like_dom_sf"/>
</dbReference>
<comment type="similarity">
    <text evidence="1">Belongs to the Nudix hydrolase family.</text>
</comment>
<dbReference type="PROSITE" id="PS00893">
    <property type="entry name" value="NUDIX_BOX"/>
    <property type="match status" value="1"/>
</dbReference>
<accession>A0ABS1M8F3</accession>
<comment type="caution">
    <text evidence="4">The sequence shown here is derived from an EMBL/GenBank/DDBJ whole genome shotgun (WGS) entry which is preliminary data.</text>
</comment>
<evidence type="ECO:0000256" key="1">
    <source>
        <dbReference type="ARBA" id="ARBA00005582"/>
    </source>
</evidence>
<dbReference type="Pfam" id="PF00293">
    <property type="entry name" value="NUDIX"/>
    <property type="match status" value="1"/>
</dbReference>
<organism evidence="4 5">
    <name type="scientific">Nocardia acididurans</name>
    <dbReference type="NCBI Taxonomy" id="2802282"/>
    <lineage>
        <taxon>Bacteria</taxon>
        <taxon>Bacillati</taxon>
        <taxon>Actinomycetota</taxon>
        <taxon>Actinomycetes</taxon>
        <taxon>Mycobacteriales</taxon>
        <taxon>Nocardiaceae</taxon>
        <taxon>Nocardia</taxon>
    </lineage>
</organism>
<feature type="domain" description="Nudix hydrolase" evidence="3">
    <location>
        <begin position="49"/>
        <end position="181"/>
    </location>
</feature>
<dbReference type="InterPro" id="IPR020084">
    <property type="entry name" value="NUDIX_hydrolase_CS"/>
</dbReference>
<name>A0ABS1M8F3_9NOCA</name>
<protein>
    <submittedName>
        <fullName evidence="4">NUDIX domain-containing protein</fullName>
    </submittedName>
</protein>
<evidence type="ECO:0000313" key="4">
    <source>
        <dbReference type="EMBL" id="MBL1076922.1"/>
    </source>
</evidence>
<dbReference type="RefSeq" id="WP_201949508.1">
    <property type="nucleotide sequence ID" value="NZ_JAERRJ010000008.1"/>
</dbReference>
<dbReference type="Proteomes" id="UP000602198">
    <property type="component" value="Unassembled WGS sequence"/>
</dbReference>
<evidence type="ECO:0000259" key="3">
    <source>
        <dbReference type="PROSITE" id="PS51462"/>
    </source>
</evidence>
<evidence type="ECO:0000256" key="2">
    <source>
        <dbReference type="ARBA" id="ARBA00022801"/>
    </source>
</evidence>
<proteinExistence type="inferred from homology"/>
<gene>
    <name evidence="4" type="ORF">JK358_21230</name>
</gene>
<evidence type="ECO:0000313" key="5">
    <source>
        <dbReference type="Proteomes" id="UP000602198"/>
    </source>
</evidence>
<dbReference type="EMBL" id="JAERRJ010000008">
    <property type="protein sequence ID" value="MBL1076922.1"/>
    <property type="molecule type" value="Genomic_DNA"/>
</dbReference>